<keyword evidence="5" id="KW-1185">Reference proteome</keyword>
<comment type="caution">
    <text evidence="4">The sequence shown here is derived from an EMBL/GenBank/DDBJ whole genome shotgun (WGS) entry which is preliminary data.</text>
</comment>
<feature type="compositionally biased region" description="Polar residues" evidence="3">
    <location>
        <begin position="287"/>
        <end position="305"/>
    </location>
</feature>
<dbReference type="PANTHER" id="PTHR12634:SF8">
    <property type="entry name" value="FIERY MOUNTAIN, ISOFORM D"/>
    <property type="match status" value="1"/>
</dbReference>
<feature type="compositionally biased region" description="Low complexity" evidence="3">
    <location>
        <begin position="157"/>
        <end position="168"/>
    </location>
</feature>
<protein>
    <recommendedName>
        <fullName evidence="6">SIT4 phosphatase-associated family protein</fullName>
    </recommendedName>
</protein>
<sequence length="401" mass="43905">MEDTFLTKKSLTFALQENTEWNEWQTTVLHERNMVENVYRWACGRPTALHDRTRDSDEEDLHDRDYDVAALANNLSQAFRYSIYDNEDTEEGNRALDRDDEDVYFDDESAEVVISSLRLGDDHGSLFTNSNWFAFQDDRIGDAPMSTSPTEVMDEINLNGTSTNGNSSSDDEVVVGEDEDLTESKTPENSTSSLDTKNLNGFAGNNSTNGDSSVPQNENPSASSDMSFLRFESPEEDLFGDRPLPEWVGWGDPSDFQVGGSSVNPFEDPEISSINLADPADEGAAANVSSPSSGEILPNGTSTATDSSDGPSVGPDPSQRAAPVPSLFEEDVEFVGVELEGTEKAMEQALKEGIVGEAGPLKRNLIPKVQGKENEDESGSGMKEFNDANYWRVDQEVAVTE</sequence>
<evidence type="ECO:0000256" key="2">
    <source>
        <dbReference type="ARBA" id="ARBA00023306"/>
    </source>
</evidence>
<feature type="compositionally biased region" description="Acidic residues" evidence="3">
    <location>
        <begin position="169"/>
        <end position="181"/>
    </location>
</feature>
<gene>
    <name evidence="4" type="ORF">RHGRI_036518</name>
</gene>
<name>A0AAV6HNE3_9ERIC</name>
<proteinExistence type="inferred from homology"/>
<dbReference type="PANTHER" id="PTHR12634">
    <property type="entry name" value="SIT4 YEAST -ASSOCIATING PROTEIN-RELATED"/>
    <property type="match status" value="1"/>
</dbReference>
<keyword evidence="2" id="KW-0131">Cell cycle</keyword>
<reference evidence="4 5" key="1">
    <citation type="submission" date="2020-08" db="EMBL/GenBank/DDBJ databases">
        <title>Plant Genome Project.</title>
        <authorList>
            <person name="Zhang R.-G."/>
        </authorList>
    </citation>
    <scope>NUCLEOTIDE SEQUENCE [LARGE SCALE GENOMIC DNA]</scope>
    <source>
        <strain evidence="4">WSP0</strain>
        <tissue evidence="4">Leaf</tissue>
    </source>
</reference>
<comment type="similarity">
    <text evidence="1">Belongs to the SAPS family.</text>
</comment>
<dbReference type="GO" id="GO:0019888">
    <property type="term" value="F:protein phosphatase regulator activity"/>
    <property type="evidence" value="ECO:0007669"/>
    <property type="project" value="TreeGrafter"/>
</dbReference>
<evidence type="ECO:0000256" key="1">
    <source>
        <dbReference type="ARBA" id="ARBA00006180"/>
    </source>
</evidence>
<feature type="compositionally biased region" description="Polar residues" evidence="3">
    <location>
        <begin position="187"/>
        <end position="226"/>
    </location>
</feature>
<dbReference type="GO" id="GO:0019903">
    <property type="term" value="F:protein phosphatase binding"/>
    <property type="evidence" value="ECO:0007669"/>
    <property type="project" value="InterPro"/>
</dbReference>
<evidence type="ECO:0000313" key="5">
    <source>
        <dbReference type="Proteomes" id="UP000823749"/>
    </source>
</evidence>
<dbReference type="Proteomes" id="UP000823749">
    <property type="component" value="Chromosome 13"/>
</dbReference>
<dbReference type="InterPro" id="IPR007587">
    <property type="entry name" value="SAPS"/>
</dbReference>
<evidence type="ECO:0000313" key="4">
    <source>
        <dbReference type="EMBL" id="KAG5515498.1"/>
    </source>
</evidence>
<dbReference type="EMBL" id="JACTNZ010000013">
    <property type="protein sequence ID" value="KAG5515498.1"/>
    <property type="molecule type" value="Genomic_DNA"/>
</dbReference>
<feature type="compositionally biased region" description="Low complexity" evidence="3">
    <location>
        <begin position="306"/>
        <end position="318"/>
    </location>
</feature>
<accession>A0AAV6HNE3</accession>
<feature type="region of interest" description="Disordered" evidence="3">
    <location>
        <begin position="368"/>
        <end position="389"/>
    </location>
</feature>
<feature type="region of interest" description="Disordered" evidence="3">
    <location>
        <begin position="155"/>
        <end position="326"/>
    </location>
</feature>
<organism evidence="4 5">
    <name type="scientific">Rhododendron griersonianum</name>
    <dbReference type="NCBI Taxonomy" id="479676"/>
    <lineage>
        <taxon>Eukaryota</taxon>
        <taxon>Viridiplantae</taxon>
        <taxon>Streptophyta</taxon>
        <taxon>Embryophyta</taxon>
        <taxon>Tracheophyta</taxon>
        <taxon>Spermatophyta</taxon>
        <taxon>Magnoliopsida</taxon>
        <taxon>eudicotyledons</taxon>
        <taxon>Gunneridae</taxon>
        <taxon>Pentapetalae</taxon>
        <taxon>asterids</taxon>
        <taxon>Ericales</taxon>
        <taxon>Ericaceae</taxon>
        <taxon>Ericoideae</taxon>
        <taxon>Rhodoreae</taxon>
        <taxon>Rhododendron</taxon>
    </lineage>
</organism>
<evidence type="ECO:0008006" key="6">
    <source>
        <dbReference type="Google" id="ProtNLM"/>
    </source>
</evidence>
<dbReference type="AlphaFoldDB" id="A0AAV6HNE3"/>
<evidence type="ECO:0000256" key="3">
    <source>
        <dbReference type="SAM" id="MobiDB-lite"/>
    </source>
</evidence>